<dbReference type="InterPro" id="IPR027417">
    <property type="entry name" value="P-loop_NTPase"/>
</dbReference>
<protein>
    <recommendedName>
        <fullName evidence="3">Tr-type G domain-containing protein</fullName>
    </recommendedName>
</protein>
<keyword evidence="1" id="KW-0547">Nucleotide-binding</keyword>
<keyword evidence="5" id="KW-1185">Reference proteome</keyword>
<dbReference type="EMBL" id="CP126664">
    <property type="protein sequence ID" value="WKA08957.1"/>
    <property type="molecule type" value="Genomic_DNA"/>
</dbReference>
<evidence type="ECO:0000259" key="3">
    <source>
        <dbReference type="Pfam" id="PF00009"/>
    </source>
</evidence>
<keyword evidence="2" id="KW-0342">GTP-binding</keyword>
<evidence type="ECO:0000313" key="4">
    <source>
        <dbReference type="EMBL" id="WKA08957.1"/>
    </source>
</evidence>
<dbReference type="Proteomes" id="UP001227230">
    <property type="component" value="Chromosome 17"/>
</dbReference>
<accession>A0ABY9DPJ3</accession>
<evidence type="ECO:0000256" key="2">
    <source>
        <dbReference type="ARBA" id="ARBA00023134"/>
    </source>
</evidence>
<organism evidence="4 5">
    <name type="scientific">Vitis vinifera</name>
    <name type="common">Grape</name>
    <dbReference type="NCBI Taxonomy" id="29760"/>
    <lineage>
        <taxon>Eukaryota</taxon>
        <taxon>Viridiplantae</taxon>
        <taxon>Streptophyta</taxon>
        <taxon>Embryophyta</taxon>
        <taxon>Tracheophyta</taxon>
        <taxon>Spermatophyta</taxon>
        <taxon>Magnoliopsida</taxon>
        <taxon>eudicotyledons</taxon>
        <taxon>Gunneridae</taxon>
        <taxon>Pentapetalae</taxon>
        <taxon>rosids</taxon>
        <taxon>Vitales</taxon>
        <taxon>Vitaceae</taxon>
        <taxon>Viteae</taxon>
        <taxon>Vitis</taxon>
    </lineage>
</organism>
<reference evidence="4 5" key="1">
    <citation type="journal article" date="2023" name="Hortic Res">
        <title>The complete reference genome for grapevine (Vitis vinifera L.) genetics and breeding.</title>
        <authorList>
            <person name="Shi X."/>
            <person name="Cao S."/>
            <person name="Wang X."/>
            <person name="Huang S."/>
            <person name="Wang Y."/>
            <person name="Liu Z."/>
            <person name="Liu W."/>
            <person name="Leng X."/>
            <person name="Peng Y."/>
            <person name="Wang N."/>
            <person name="Wang Y."/>
            <person name="Ma Z."/>
            <person name="Xu X."/>
            <person name="Zhang F."/>
            <person name="Xue H."/>
            <person name="Zhong H."/>
            <person name="Wang Y."/>
            <person name="Zhang K."/>
            <person name="Velt A."/>
            <person name="Avia K."/>
            <person name="Holtgrawe D."/>
            <person name="Grimplet J."/>
            <person name="Matus J.T."/>
            <person name="Ware D."/>
            <person name="Wu X."/>
            <person name="Wang H."/>
            <person name="Liu C."/>
            <person name="Fang Y."/>
            <person name="Rustenholz C."/>
            <person name="Cheng Z."/>
            <person name="Xiao H."/>
            <person name="Zhou Y."/>
        </authorList>
    </citation>
    <scope>NUCLEOTIDE SEQUENCE [LARGE SCALE GENOMIC DNA]</scope>
    <source>
        <strain evidence="5">cv. Pinot noir / PN40024</strain>
        <tissue evidence="4">Leaf</tissue>
    </source>
</reference>
<proteinExistence type="predicted"/>
<sequence>MFDEVDFEIYSLMHEIESNDRLKSRSIAAMDYLWGIRKERMMELEISANNMTDAEAVEGRQRREVQSLLWEERLLQVQEEGSDERAVRGIFLWLGGQESGVPGGVFQRVLSFRRWAPSFMYAIFISIWLNEAAPMSDIVAGIKKCKHINVIAHHLGWDTDGQLVAIGPCKKRLRHYEVKAIEYCSRSIGSLNMGSVHEPAVNDSELDTHAERCGRQAGCCSQTEMVACKRSERKDSKPLPLLPDVDKFPSMYGMFEEHSILVSDENVINDYTLKILELETRGRFPYQKQHQGKTRGSIAFDISFDVENRPKAAEFETTKCYCTVIDAPGHRDFFKNMITGTSRADWAYH</sequence>
<dbReference type="Pfam" id="PF00009">
    <property type="entry name" value="GTP_EFTU"/>
    <property type="match status" value="1"/>
</dbReference>
<dbReference type="PANTHER" id="PTHR23115">
    <property type="entry name" value="TRANSLATION FACTOR"/>
    <property type="match status" value="1"/>
</dbReference>
<dbReference type="Gene3D" id="3.40.50.300">
    <property type="entry name" value="P-loop containing nucleotide triphosphate hydrolases"/>
    <property type="match status" value="1"/>
</dbReference>
<dbReference type="SUPFAM" id="SSF52540">
    <property type="entry name" value="P-loop containing nucleoside triphosphate hydrolases"/>
    <property type="match status" value="1"/>
</dbReference>
<dbReference type="InterPro" id="IPR050100">
    <property type="entry name" value="TRAFAC_GTPase_members"/>
</dbReference>
<name>A0ABY9DPJ3_VITVI</name>
<evidence type="ECO:0000313" key="5">
    <source>
        <dbReference type="Proteomes" id="UP001227230"/>
    </source>
</evidence>
<feature type="domain" description="Tr-type G" evidence="3">
    <location>
        <begin position="311"/>
        <end position="347"/>
    </location>
</feature>
<dbReference type="InterPro" id="IPR000795">
    <property type="entry name" value="T_Tr_GTP-bd_dom"/>
</dbReference>
<evidence type="ECO:0000256" key="1">
    <source>
        <dbReference type="ARBA" id="ARBA00022741"/>
    </source>
</evidence>
<gene>
    <name evidence="4" type="ORF">VitviT2T_026637</name>
</gene>